<dbReference type="EMBL" id="JAIWYP010000003">
    <property type="protein sequence ID" value="KAH3852627.1"/>
    <property type="molecule type" value="Genomic_DNA"/>
</dbReference>
<keyword evidence="3" id="KW-1185">Reference proteome</keyword>
<proteinExistence type="predicted"/>
<evidence type="ECO:0000313" key="3">
    <source>
        <dbReference type="Proteomes" id="UP000828390"/>
    </source>
</evidence>
<accession>A0A9D4L8S1</accession>
<name>A0A9D4L8S1_DREPO</name>
<dbReference type="Proteomes" id="UP000828390">
    <property type="component" value="Unassembled WGS sequence"/>
</dbReference>
<reference evidence="2" key="2">
    <citation type="submission" date="2020-11" db="EMBL/GenBank/DDBJ databases">
        <authorList>
            <person name="McCartney M.A."/>
            <person name="Auch B."/>
            <person name="Kono T."/>
            <person name="Mallez S."/>
            <person name="Becker A."/>
            <person name="Gohl D.M."/>
            <person name="Silverstein K.A.T."/>
            <person name="Koren S."/>
            <person name="Bechman K.B."/>
            <person name="Herman A."/>
            <person name="Abrahante J.E."/>
            <person name="Garbe J."/>
        </authorList>
    </citation>
    <scope>NUCLEOTIDE SEQUENCE</scope>
    <source>
        <strain evidence="2">Duluth1</strain>
        <tissue evidence="2">Whole animal</tissue>
    </source>
</reference>
<gene>
    <name evidence="2" type="ORF">DPMN_095140</name>
</gene>
<reference evidence="2" key="1">
    <citation type="journal article" date="2019" name="bioRxiv">
        <title>The Genome of the Zebra Mussel, Dreissena polymorpha: A Resource for Invasive Species Research.</title>
        <authorList>
            <person name="McCartney M.A."/>
            <person name="Auch B."/>
            <person name="Kono T."/>
            <person name="Mallez S."/>
            <person name="Zhang Y."/>
            <person name="Obille A."/>
            <person name="Becker A."/>
            <person name="Abrahante J.E."/>
            <person name="Garbe J."/>
            <person name="Badalamenti J.P."/>
            <person name="Herman A."/>
            <person name="Mangelson H."/>
            <person name="Liachko I."/>
            <person name="Sullivan S."/>
            <person name="Sone E.D."/>
            <person name="Koren S."/>
            <person name="Silverstein K.A.T."/>
            <person name="Beckman K.B."/>
            <person name="Gohl D.M."/>
        </authorList>
    </citation>
    <scope>NUCLEOTIDE SEQUENCE</scope>
    <source>
        <strain evidence="2">Duluth1</strain>
        <tissue evidence="2">Whole animal</tissue>
    </source>
</reference>
<organism evidence="2 3">
    <name type="scientific">Dreissena polymorpha</name>
    <name type="common">Zebra mussel</name>
    <name type="synonym">Mytilus polymorpha</name>
    <dbReference type="NCBI Taxonomy" id="45954"/>
    <lineage>
        <taxon>Eukaryota</taxon>
        <taxon>Metazoa</taxon>
        <taxon>Spiralia</taxon>
        <taxon>Lophotrochozoa</taxon>
        <taxon>Mollusca</taxon>
        <taxon>Bivalvia</taxon>
        <taxon>Autobranchia</taxon>
        <taxon>Heteroconchia</taxon>
        <taxon>Euheterodonta</taxon>
        <taxon>Imparidentia</taxon>
        <taxon>Neoheterodontei</taxon>
        <taxon>Myida</taxon>
        <taxon>Dreissenoidea</taxon>
        <taxon>Dreissenidae</taxon>
        <taxon>Dreissena</taxon>
    </lineage>
</organism>
<dbReference type="AlphaFoldDB" id="A0A9D4L8S1"/>
<sequence>MPRWIPGESRQRPGDAPVSRNSAALTGAIPAADPTKLRQRPGLIAVVAGNAQADPGECRWRPGKAQVYRCIVALPEVYRYSPGLHLGTTGDNRGVAVALPGFIWAPVQLRFRPGCSRLRPGCFRCRAGRCRSFTVTPGSPRRY</sequence>
<feature type="region of interest" description="Disordered" evidence="1">
    <location>
        <begin position="1"/>
        <end position="20"/>
    </location>
</feature>
<evidence type="ECO:0000313" key="2">
    <source>
        <dbReference type="EMBL" id="KAH3852627.1"/>
    </source>
</evidence>
<protein>
    <submittedName>
        <fullName evidence="2">Uncharacterized protein</fullName>
    </submittedName>
</protein>
<evidence type="ECO:0000256" key="1">
    <source>
        <dbReference type="SAM" id="MobiDB-lite"/>
    </source>
</evidence>
<comment type="caution">
    <text evidence="2">The sequence shown here is derived from an EMBL/GenBank/DDBJ whole genome shotgun (WGS) entry which is preliminary data.</text>
</comment>